<accession>A0AAE0CIM0</accession>
<evidence type="ECO:0000313" key="1">
    <source>
        <dbReference type="EMBL" id="KAK3254655.1"/>
    </source>
</evidence>
<organism evidence="1 2">
    <name type="scientific">Cymbomonas tetramitiformis</name>
    <dbReference type="NCBI Taxonomy" id="36881"/>
    <lineage>
        <taxon>Eukaryota</taxon>
        <taxon>Viridiplantae</taxon>
        <taxon>Chlorophyta</taxon>
        <taxon>Pyramimonadophyceae</taxon>
        <taxon>Pyramimonadales</taxon>
        <taxon>Pyramimonadaceae</taxon>
        <taxon>Cymbomonas</taxon>
    </lineage>
</organism>
<keyword evidence="2" id="KW-1185">Reference proteome</keyword>
<feature type="non-terminal residue" evidence="1">
    <location>
        <position position="1"/>
    </location>
</feature>
<evidence type="ECO:0000313" key="2">
    <source>
        <dbReference type="Proteomes" id="UP001190700"/>
    </source>
</evidence>
<comment type="caution">
    <text evidence="1">The sequence shown here is derived from an EMBL/GenBank/DDBJ whole genome shotgun (WGS) entry which is preliminary data.</text>
</comment>
<gene>
    <name evidence="1" type="ORF">CYMTET_36138</name>
</gene>
<dbReference type="EMBL" id="LGRX02023321">
    <property type="protein sequence ID" value="KAK3254655.1"/>
    <property type="molecule type" value="Genomic_DNA"/>
</dbReference>
<dbReference type="Proteomes" id="UP001190700">
    <property type="component" value="Unassembled WGS sequence"/>
</dbReference>
<protein>
    <submittedName>
        <fullName evidence="1">Uncharacterized protein</fullName>
    </submittedName>
</protein>
<proteinExistence type="predicted"/>
<dbReference type="AlphaFoldDB" id="A0AAE0CIM0"/>
<name>A0AAE0CIM0_9CHLO</name>
<reference evidence="1 2" key="1">
    <citation type="journal article" date="2015" name="Genome Biol. Evol.">
        <title>Comparative Genomics of a Bacterivorous Green Alga Reveals Evolutionary Causalities and Consequences of Phago-Mixotrophic Mode of Nutrition.</title>
        <authorList>
            <person name="Burns J.A."/>
            <person name="Paasch A."/>
            <person name="Narechania A."/>
            <person name="Kim E."/>
        </authorList>
    </citation>
    <scope>NUCLEOTIDE SEQUENCE [LARGE SCALE GENOMIC DNA]</scope>
    <source>
        <strain evidence="1 2">PLY_AMNH</strain>
    </source>
</reference>
<sequence length="203" mass="22859">VFAESSQLMMARGEGGAYKQEVVDRSTAEHILNSRELQQTLRFDELSPASAFYDRLWTNMGQAFKLSQDTEAQREARGQWAALTAALLSDLRQADPRTDDTPESAAEQSRRELVVSMKAITHAMCGITSNLVLFRIVQSIQSGEKRSIENYKADVVQHAHDNCILTRSFTAFWEGDSLRAPLWVHIEPNLPPAFRVRCNLSFA</sequence>